<dbReference type="AlphaFoldDB" id="A0A9N9EYM6"/>
<evidence type="ECO:0000313" key="1">
    <source>
        <dbReference type="EMBL" id="CAG8696497.1"/>
    </source>
</evidence>
<comment type="caution">
    <text evidence="1">The sequence shown here is derived from an EMBL/GenBank/DDBJ whole genome shotgun (WGS) entry which is preliminary data.</text>
</comment>
<protein>
    <submittedName>
        <fullName evidence="1">11061_t:CDS:1</fullName>
    </submittedName>
</protein>
<proteinExistence type="predicted"/>
<reference evidence="1" key="1">
    <citation type="submission" date="2021-06" db="EMBL/GenBank/DDBJ databases">
        <authorList>
            <person name="Kallberg Y."/>
            <person name="Tangrot J."/>
            <person name="Rosling A."/>
        </authorList>
    </citation>
    <scope>NUCLEOTIDE SEQUENCE</scope>
    <source>
        <strain evidence="1">87-6 pot B 2015</strain>
    </source>
</reference>
<keyword evidence="2" id="KW-1185">Reference proteome</keyword>
<dbReference type="EMBL" id="CAJVPP010008372">
    <property type="protein sequence ID" value="CAG8696497.1"/>
    <property type="molecule type" value="Genomic_DNA"/>
</dbReference>
<sequence>LSTSIKIEQKKPDIFDLDYSGNLFLMKDVTKESNRLISMLKAKMYSVLSAKHDLKTSETKADYEKKLKKEEFRKFQGVKN</sequence>
<dbReference type="Proteomes" id="UP000789375">
    <property type="component" value="Unassembled WGS sequence"/>
</dbReference>
<feature type="non-terminal residue" evidence="1">
    <location>
        <position position="1"/>
    </location>
</feature>
<accession>A0A9N9EYM6</accession>
<organism evidence="1 2">
    <name type="scientific">Funneliformis mosseae</name>
    <name type="common">Endomycorrhizal fungus</name>
    <name type="synonym">Glomus mosseae</name>
    <dbReference type="NCBI Taxonomy" id="27381"/>
    <lineage>
        <taxon>Eukaryota</taxon>
        <taxon>Fungi</taxon>
        <taxon>Fungi incertae sedis</taxon>
        <taxon>Mucoromycota</taxon>
        <taxon>Glomeromycotina</taxon>
        <taxon>Glomeromycetes</taxon>
        <taxon>Glomerales</taxon>
        <taxon>Glomeraceae</taxon>
        <taxon>Funneliformis</taxon>
    </lineage>
</organism>
<evidence type="ECO:0000313" key="2">
    <source>
        <dbReference type="Proteomes" id="UP000789375"/>
    </source>
</evidence>
<gene>
    <name evidence="1" type="ORF">FMOSSE_LOCUS13611</name>
</gene>
<name>A0A9N9EYM6_FUNMO</name>